<organism evidence="1 2">
    <name type="scientific">Rhizopus microsporus</name>
    <dbReference type="NCBI Taxonomy" id="58291"/>
    <lineage>
        <taxon>Eukaryota</taxon>
        <taxon>Fungi</taxon>
        <taxon>Fungi incertae sedis</taxon>
        <taxon>Mucoromycota</taxon>
        <taxon>Mucoromycotina</taxon>
        <taxon>Mucoromycetes</taxon>
        <taxon>Mucorales</taxon>
        <taxon>Mucorineae</taxon>
        <taxon>Rhizopodaceae</taxon>
        <taxon>Rhizopus</taxon>
    </lineage>
</organism>
<dbReference type="Proteomes" id="UP000242381">
    <property type="component" value="Unassembled WGS sequence"/>
</dbReference>
<name>A0A1X0RZT4_RHIZD</name>
<gene>
    <name evidence="1" type="ORF">BCV71DRAFT_235703</name>
</gene>
<protein>
    <submittedName>
        <fullName evidence="1">Uncharacterized protein</fullName>
    </submittedName>
</protein>
<proteinExistence type="predicted"/>
<sequence length="154" mass="18309">MYERYEVLPEVLWSRKILQYRVRGKGLNYAQAIDFINSVYLPCDPVNPEVYECRKAKMKDILALLWKYSDLFDKKNANSLGKWLRSSKASLLNVLDTKRVIMTDSSENNTVLFRDLFVIKDEFISGSKFNFNIINTRLKELVPDFMFPFRQLWY</sequence>
<evidence type="ECO:0000313" key="1">
    <source>
        <dbReference type="EMBL" id="ORE17575.1"/>
    </source>
</evidence>
<accession>A0A1X0RZT4</accession>
<reference evidence="1 2" key="1">
    <citation type="journal article" date="2016" name="Proc. Natl. Acad. Sci. U.S.A.">
        <title>Lipid metabolic changes in an early divergent fungus govern the establishment of a mutualistic symbiosis with endobacteria.</title>
        <authorList>
            <person name="Lastovetsky O.A."/>
            <person name="Gaspar M.L."/>
            <person name="Mondo S.J."/>
            <person name="LaButti K.M."/>
            <person name="Sandor L."/>
            <person name="Grigoriev I.V."/>
            <person name="Henry S.A."/>
            <person name="Pawlowska T.E."/>
        </authorList>
    </citation>
    <scope>NUCLEOTIDE SEQUENCE [LARGE SCALE GENOMIC DNA]</scope>
    <source>
        <strain evidence="1 2">ATCC 11559</strain>
    </source>
</reference>
<evidence type="ECO:0000313" key="2">
    <source>
        <dbReference type="Proteomes" id="UP000242381"/>
    </source>
</evidence>
<dbReference type="EMBL" id="KV921352">
    <property type="protein sequence ID" value="ORE17575.1"/>
    <property type="molecule type" value="Genomic_DNA"/>
</dbReference>
<dbReference type="AlphaFoldDB" id="A0A1X0RZT4"/>